<proteinExistence type="inferred from homology"/>
<keyword evidence="1" id="KW-0119">Carbohydrate metabolism</keyword>
<dbReference type="EMBL" id="JBFPJR010000002">
    <property type="protein sequence ID" value="MEX0426294.1"/>
    <property type="molecule type" value="Genomic_DNA"/>
</dbReference>
<keyword evidence="4" id="KW-1185">Reference proteome</keyword>
<keyword evidence="1" id="KW-0136">Cellulose degradation</keyword>
<organism evidence="3 4">
    <name type="scientific">Nocardioides eburneus</name>
    <dbReference type="NCBI Taxonomy" id="3231482"/>
    <lineage>
        <taxon>Bacteria</taxon>
        <taxon>Bacillati</taxon>
        <taxon>Actinomycetota</taxon>
        <taxon>Actinomycetes</taxon>
        <taxon>Propionibacteriales</taxon>
        <taxon>Nocardioidaceae</taxon>
        <taxon>Nocardioides</taxon>
    </lineage>
</organism>
<keyword evidence="1 3" id="KW-0378">Hydrolase</keyword>
<dbReference type="SUPFAM" id="SSF51989">
    <property type="entry name" value="Glycosyl hydrolases family 6, cellulases"/>
    <property type="match status" value="1"/>
</dbReference>
<dbReference type="PANTHER" id="PTHR34876:SF4">
    <property type="entry name" value="1,4-BETA-D-GLUCAN CELLOBIOHYDROLASE C-RELATED"/>
    <property type="match status" value="1"/>
</dbReference>
<feature type="region of interest" description="Disordered" evidence="2">
    <location>
        <begin position="40"/>
        <end position="65"/>
    </location>
</feature>
<dbReference type="PRINTS" id="PR00733">
    <property type="entry name" value="GLHYDRLASE6"/>
</dbReference>
<name>A0ABV3STN1_9ACTN</name>
<dbReference type="PIRSF" id="PIRSF001100">
    <property type="entry name" value="Beta_cellobiohydrolase"/>
    <property type="match status" value="1"/>
</dbReference>
<dbReference type="Proteomes" id="UP001556631">
    <property type="component" value="Unassembled WGS sequence"/>
</dbReference>
<keyword evidence="1" id="KW-0624">Polysaccharide degradation</keyword>
<feature type="signal peptide" evidence="1">
    <location>
        <begin position="1"/>
        <end position="26"/>
    </location>
</feature>
<reference evidence="3 4" key="1">
    <citation type="submission" date="2024-07" db="EMBL/GenBank/DDBJ databases">
        <authorList>
            <person name="Lee S."/>
            <person name="Kang M."/>
        </authorList>
    </citation>
    <scope>NUCLEOTIDE SEQUENCE [LARGE SCALE GENOMIC DNA]</scope>
    <source>
        <strain evidence="3 4">DS6</strain>
    </source>
</reference>
<dbReference type="InterPro" id="IPR016288">
    <property type="entry name" value="Beta_cellobiohydrolase"/>
</dbReference>
<feature type="chain" id="PRO_5045012111" description="Glucanase" evidence="1">
    <location>
        <begin position="27"/>
        <end position="401"/>
    </location>
</feature>
<evidence type="ECO:0000313" key="3">
    <source>
        <dbReference type="EMBL" id="MEX0426294.1"/>
    </source>
</evidence>
<evidence type="ECO:0000256" key="1">
    <source>
        <dbReference type="RuleBase" id="RU361186"/>
    </source>
</evidence>
<sequence length="401" mass="42623">MLRALPALICAVGLAAPMVPSGPAEAMVAPGPGGVTIAAPDPTLLPKPRPKPKVDRPPALPNPSNPLVGGPWGVYTGSSDGVWPAYARARGADKALLAKVALQPRVRWLHSGIGVGELGAKIRSEIAQEQAGDPDTLVQFAWFRLWPRGEGRRNRPLTGAEQADYRNAVDAAADAIGDARVAIVLEPDLALTAPPMQRGAMATADPGVRQALVAYAAKRFSALPRTAVYLDAGDADWLSPDKALAVLEASGVEYARGFALGATHYSSVPMNVSYGADLVAALDRAGYAGKHFVIDTADNGRAFTYPEYYAKHPRGDFDNAETCGSSGEERCDTLGHAPTWDTDVDGLGLSDEQRRQAAAYVDGYLWFGRPWLIDQAAPFSLQRTLQVARSTPYDQTNVTGR</sequence>
<dbReference type="EC" id="3.2.1.-" evidence="1"/>
<dbReference type="RefSeq" id="WP_367990944.1">
    <property type="nucleotide sequence ID" value="NZ_JBFPJR010000002.1"/>
</dbReference>
<dbReference type="PANTHER" id="PTHR34876">
    <property type="match status" value="1"/>
</dbReference>
<evidence type="ECO:0000313" key="4">
    <source>
        <dbReference type="Proteomes" id="UP001556631"/>
    </source>
</evidence>
<dbReference type="InterPro" id="IPR036434">
    <property type="entry name" value="Beta_cellobiohydrolase_sf"/>
</dbReference>
<comment type="similarity">
    <text evidence="1">Belongs to the glycosyl hydrolase family 6.</text>
</comment>
<gene>
    <name evidence="3" type="ORF">AB3X52_01590</name>
</gene>
<comment type="caution">
    <text evidence="3">The sequence shown here is derived from an EMBL/GenBank/DDBJ whole genome shotgun (WGS) entry which is preliminary data.</text>
</comment>
<keyword evidence="1" id="KW-0326">Glycosidase</keyword>
<protein>
    <recommendedName>
        <fullName evidence="1">Glucanase</fullName>
        <ecNumber evidence="1">3.2.1.-</ecNumber>
    </recommendedName>
</protein>
<dbReference type="GO" id="GO:0016787">
    <property type="term" value="F:hydrolase activity"/>
    <property type="evidence" value="ECO:0007669"/>
    <property type="project" value="UniProtKB-KW"/>
</dbReference>
<keyword evidence="1" id="KW-0732">Signal</keyword>
<evidence type="ECO:0000256" key="2">
    <source>
        <dbReference type="SAM" id="MobiDB-lite"/>
    </source>
</evidence>
<accession>A0ABV3STN1</accession>
<dbReference type="Pfam" id="PF01341">
    <property type="entry name" value="Glyco_hydro_6"/>
    <property type="match status" value="1"/>
</dbReference>
<dbReference type="Gene3D" id="3.20.20.40">
    <property type="entry name" value="1, 4-beta cellobiohydrolase"/>
    <property type="match status" value="1"/>
</dbReference>